<evidence type="ECO:0000256" key="1">
    <source>
        <dbReference type="ARBA" id="ARBA00022729"/>
    </source>
</evidence>
<sequence>MGYTVSDLQPANTRELTVPVTGNVPLADQLWYATTTVAALHGSIVPAMESFSARNPQGQNYRVIEQALAPDLKASPMSQGQRTTGHLYFDVTGPPPTAVVYNDGMQDRLAWAGAQ</sequence>
<organism evidence="3 4">
    <name type="scientific">Mycolicibacterium austroafricanum</name>
    <name type="common">Mycobacterium austroafricanum</name>
    <dbReference type="NCBI Taxonomy" id="39687"/>
    <lineage>
        <taxon>Bacteria</taxon>
        <taxon>Bacillati</taxon>
        <taxon>Actinomycetota</taxon>
        <taxon>Actinomycetes</taxon>
        <taxon>Mycobacteriales</taxon>
        <taxon>Mycobacteriaceae</taxon>
        <taxon>Mycolicibacterium</taxon>
    </lineage>
</organism>
<keyword evidence="4" id="KW-1185">Reference proteome</keyword>
<comment type="caution">
    <text evidence="3">The sequence shown here is derived from an EMBL/GenBank/DDBJ whole genome shotgun (WGS) entry which is preliminary data.</text>
</comment>
<dbReference type="SUPFAM" id="SSF81982">
    <property type="entry name" value="Antigen MPT63/MPB63 (immunoprotective extracellular protein)"/>
    <property type="match status" value="1"/>
</dbReference>
<dbReference type="EMBL" id="JAUHTC010000022">
    <property type="protein sequence ID" value="MDN4517236.1"/>
    <property type="molecule type" value="Genomic_DNA"/>
</dbReference>
<evidence type="ECO:0000259" key="2">
    <source>
        <dbReference type="Pfam" id="PF09167"/>
    </source>
</evidence>
<keyword evidence="1" id="KW-0732">Signal</keyword>
<gene>
    <name evidence="3" type="ORF">QYF68_05280</name>
</gene>
<dbReference type="Gene3D" id="2.60.40.1240">
    <property type="match status" value="1"/>
</dbReference>
<dbReference type="InterPro" id="IPR015250">
    <property type="entry name" value="MPT63-like"/>
</dbReference>
<dbReference type="Pfam" id="PF09167">
    <property type="entry name" value="DUF1942"/>
    <property type="match status" value="1"/>
</dbReference>
<dbReference type="InterPro" id="IPR029050">
    <property type="entry name" value="Immunoprotect_excell_Ig-like"/>
</dbReference>
<dbReference type="Proteomes" id="UP001172687">
    <property type="component" value="Unassembled WGS sequence"/>
</dbReference>
<proteinExistence type="predicted"/>
<evidence type="ECO:0000313" key="3">
    <source>
        <dbReference type="EMBL" id="MDN4517236.1"/>
    </source>
</evidence>
<name>A0ABT8H908_MYCAO</name>
<feature type="domain" description="MPT63-like" evidence="2">
    <location>
        <begin position="2"/>
        <end position="111"/>
    </location>
</feature>
<reference evidence="3" key="1">
    <citation type="submission" date="2023-07" db="EMBL/GenBank/DDBJ databases">
        <title>Degradation of tert-butanol by M. austroafricanum TBA100.</title>
        <authorList>
            <person name="Helbich S."/>
            <person name="Vainshtein Y."/>
        </authorList>
    </citation>
    <scope>NUCLEOTIDE SEQUENCE</scope>
    <source>
        <strain evidence="3">TBA100</strain>
    </source>
</reference>
<protein>
    <submittedName>
        <fullName evidence="3">DUF1942 domain-containing protein</fullName>
    </submittedName>
</protein>
<accession>A0ABT8H908</accession>
<dbReference type="RefSeq" id="WP_084055201.1">
    <property type="nucleotide sequence ID" value="NZ_JAUHTC010000022.1"/>
</dbReference>
<evidence type="ECO:0000313" key="4">
    <source>
        <dbReference type="Proteomes" id="UP001172687"/>
    </source>
</evidence>